<dbReference type="GO" id="GO:0070628">
    <property type="term" value="F:proteasome binding"/>
    <property type="evidence" value="ECO:0007669"/>
    <property type="project" value="TreeGrafter"/>
</dbReference>
<dbReference type="InterPro" id="IPR003903">
    <property type="entry name" value="UIM_dom"/>
</dbReference>
<dbReference type="GO" id="GO:0016579">
    <property type="term" value="P:protein deubiquitination"/>
    <property type="evidence" value="ECO:0007669"/>
    <property type="project" value="InterPro"/>
</dbReference>
<dbReference type="InterPro" id="IPR000626">
    <property type="entry name" value="Ubiquitin-like_dom"/>
</dbReference>
<comment type="similarity">
    <text evidence="6">Belongs to the peptidase C19 family.</text>
</comment>
<accession>A0AAD7UBE3</accession>
<dbReference type="GO" id="GO:0043161">
    <property type="term" value="P:proteasome-mediated ubiquitin-dependent protein catabolic process"/>
    <property type="evidence" value="ECO:0007669"/>
    <property type="project" value="InterPro"/>
</dbReference>
<keyword evidence="4 6" id="KW-0378">Hydrolase</keyword>
<keyword evidence="3 6" id="KW-0833">Ubl conjugation pathway</keyword>
<dbReference type="PANTHER" id="PTHR43982">
    <property type="entry name" value="UBIQUITIN CARBOXYL-TERMINAL HYDROLASE"/>
    <property type="match status" value="1"/>
</dbReference>
<comment type="catalytic activity">
    <reaction evidence="1 6">
        <text>Thiol-dependent hydrolysis of ester, thioester, amide, peptide and isopeptide bonds formed by the C-terminal Gly of ubiquitin (a 76-residue protein attached to proteins as an intracellular targeting signal).</text>
        <dbReference type="EC" id="3.4.19.12"/>
    </reaction>
</comment>
<sequence>MSSSSSRVVLVKWSNELYEVAVPDNSAASLKQEVERRTGVPVARQKLLAKGAWAGILKDSGSLEKLKPSQAVTLIGSAEVVVPKEQPKFVEDMGEAEQAKSGLTLPAGLANLGNTCYMNSTLQCLRSIPELRRRLEGATTPGDVTTTLAATYRALDSSTKPVPPASLVRVLRATFPQFAQRGRNGGFAQQDAEELYSTLIAELATKVDVDSLFGLEMSETLSCSECEAEPRVTRTDKARKLVCNIQGGLQSKKIDHLHEGLKLALSGTVDKRSEILGRDAIWTKTQTISRLAPYLTVQFMRFFWKPTPGNDDHAGVKCKIMRPVAFPKTLDVYDFCDDNLQKTLKFNRDKFGAKHKLGEDDDDDDAMEDDDLQAAIALSMSDEASSPPAFPEGFPDGFMGEYDLFAIVTHKGRSADGGHYMGWVRQGTDDDNDDNNDAKWLVFDDDLVSESTTEYVMNLKGGGDDHMAYLLLYRAKKPSKPASSSSSSSS</sequence>
<comment type="caution">
    <text evidence="8">The sequence shown here is derived from an EMBL/GenBank/DDBJ whole genome shotgun (WGS) entry which is preliminary data.</text>
</comment>
<protein>
    <recommendedName>
        <fullName evidence="6">Ubiquitin carboxyl-terminal hydrolase</fullName>
        <ecNumber evidence="6">3.4.19.12</ecNumber>
    </recommendedName>
</protein>
<reference evidence="8" key="1">
    <citation type="submission" date="2023-01" db="EMBL/GenBank/DDBJ databases">
        <title>Metagenome sequencing of chrysophaentin producing Chrysophaeum taylorii.</title>
        <authorList>
            <person name="Davison J."/>
            <person name="Bewley C."/>
        </authorList>
    </citation>
    <scope>NUCLEOTIDE SEQUENCE</scope>
    <source>
        <strain evidence="8">NIES-1699</strain>
    </source>
</reference>
<keyword evidence="2 6" id="KW-0645">Protease</keyword>
<dbReference type="GO" id="GO:0061136">
    <property type="term" value="P:regulation of proteasomal protein catabolic process"/>
    <property type="evidence" value="ECO:0007669"/>
    <property type="project" value="TreeGrafter"/>
</dbReference>
<dbReference type="SUPFAM" id="SSF54236">
    <property type="entry name" value="Ubiquitin-like"/>
    <property type="match status" value="1"/>
</dbReference>
<dbReference type="InterPro" id="IPR018200">
    <property type="entry name" value="USP_CS"/>
</dbReference>
<dbReference type="InterPro" id="IPR028889">
    <property type="entry name" value="USP"/>
</dbReference>
<dbReference type="InterPro" id="IPR038765">
    <property type="entry name" value="Papain-like_cys_pep_sf"/>
</dbReference>
<dbReference type="Gene3D" id="3.10.20.90">
    <property type="entry name" value="Phosphatidylinositol 3-kinase Catalytic Subunit, Chain A, domain 1"/>
    <property type="match status" value="1"/>
</dbReference>
<dbReference type="PROSITE" id="PS00973">
    <property type="entry name" value="USP_2"/>
    <property type="match status" value="1"/>
</dbReference>
<dbReference type="PROSITE" id="PS00972">
    <property type="entry name" value="USP_1"/>
    <property type="match status" value="1"/>
</dbReference>
<evidence type="ECO:0000313" key="8">
    <source>
        <dbReference type="EMBL" id="KAJ8601751.1"/>
    </source>
</evidence>
<gene>
    <name evidence="8" type="ORF">CTAYLR_006747</name>
</gene>
<dbReference type="SMART" id="SM00213">
    <property type="entry name" value="UBQ"/>
    <property type="match status" value="1"/>
</dbReference>
<dbReference type="InterPro" id="IPR029071">
    <property type="entry name" value="Ubiquitin-like_domsf"/>
</dbReference>
<evidence type="ECO:0000256" key="1">
    <source>
        <dbReference type="ARBA" id="ARBA00000707"/>
    </source>
</evidence>
<organism evidence="8 9">
    <name type="scientific">Chrysophaeum taylorii</name>
    <dbReference type="NCBI Taxonomy" id="2483200"/>
    <lineage>
        <taxon>Eukaryota</taxon>
        <taxon>Sar</taxon>
        <taxon>Stramenopiles</taxon>
        <taxon>Ochrophyta</taxon>
        <taxon>Pelagophyceae</taxon>
        <taxon>Pelagomonadales</taxon>
        <taxon>Pelagomonadaceae</taxon>
        <taxon>Chrysophaeum</taxon>
    </lineage>
</organism>
<dbReference type="InterPro" id="IPR044635">
    <property type="entry name" value="UBP14-like"/>
</dbReference>
<keyword evidence="5 6" id="KW-0788">Thiol protease</keyword>
<proteinExistence type="inferred from homology"/>
<dbReference type="Pfam" id="PF00443">
    <property type="entry name" value="UCH"/>
    <property type="match status" value="1"/>
</dbReference>
<evidence type="ECO:0000256" key="4">
    <source>
        <dbReference type="ARBA" id="ARBA00022801"/>
    </source>
</evidence>
<dbReference type="PANTHER" id="PTHR43982:SF1">
    <property type="entry name" value="UBIQUITIN CARBOXYL-TERMINAL HYDROLASE 14"/>
    <property type="match status" value="1"/>
</dbReference>
<dbReference type="PROSITE" id="PS50330">
    <property type="entry name" value="UIM"/>
    <property type="match status" value="1"/>
</dbReference>
<dbReference type="GO" id="GO:0004843">
    <property type="term" value="F:cysteine-type deubiquitinase activity"/>
    <property type="evidence" value="ECO:0007669"/>
    <property type="project" value="UniProtKB-UniRule"/>
</dbReference>
<evidence type="ECO:0000256" key="6">
    <source>
        <dbReference type="RuleBase" id="RU366025"/>
    </source>
</evidence>
<dbReference type="AlphaFoldDB" id="A0AAD7UBE3"/>
<keyword evidence="9" id="KW-1185">Reference proteome</keyword>
<name>A0AAD7UBE3_9STRA</name>
<dbReference type="PROSITE" id="PS50235">
    <property type="entry name" value="USP_3"/>
    <property type="match status" value="1"/>
</dbReference>
<dbReference type="Gene3D" id="3.90.70.10">
    <property type="entry name" value="Cysteine proteinases"/>
    <property type="match status" value="1"/>
</dbReference>
<evidence type="ECO:0000256" key="5">
    <source>
        <dbReference type="ARBA" id="ARBA00022807"/>
    </source>
</evidence>
<dbReference type="InterPro" id="IPR001394">
    <property type="entry name" value="Peptidase_C19_UCH"/>
</dbReference>
<feature type="domain" description="USP" evidence="7">
    <location>
        <begin position="107"/>
        <end position="476"/>
    </location>
</feature>
<dbReference type="Proteomes" id="UP001230188">
    <property type="component" value="Unassembled WGS sequence"/>
</dbReference>
<dbReference type="EMBL" id="JAQMWT010000406">
    <property type="protein sequence ID" value="KAJ8601751.1"/>
    <property type="molecule type" value="Genomic_DNA"/>
</dbReference>
<evidence type="ECO:0000259" key="7">
    <source>
        <dbReference type="PROSITE" id="PS50235"/>
    </source>
</evidence>
<evidence type="ECO:0000313" key="9">
    <source>
        <dbReference type="Proteomes" id="UP001230188"/>
    </source>
</evidence>
<dbReference type="SUPFAM" id="SSF54001">
    <property type="entry name" value="Cysteine proteinases"/>
    <property type="match status" value="1"/>
</dbReference>
<dbReference type="EC" id="3.4.19.12" evidence="6"/>
<evidence type="ECO:0000256" key="2">
    <source>
        <dbReference type="ARBA" id="ARBA00022670"/>
    </source>
</evidence>
<evidence type="ECO:0000256" key="3">
    <source>
        <dbReference type="ARBA" id="ARBA00022786"/>
    </source>
</evidence>